<dbReference type="InterPro" id="IPR001387">
    <property type="entry name" value="Cro/C1-type_HTH"/>
</dbReference>
<evidence type="ECO:0000259" key="2">
    <source>
        <dbReference type="PROSITE" id="PS50943"/>
    </source>
</evidence>
<gene>
    <name evidence="3" type="ORF">SAMN05216354_2702</name>
</gene>
<reference evidence="3 4" key="1">
    <citation type="submission" date="2016-10" db="EMBL/GenBank/DDBJ databases">
        <authorList>
            <person name="de Groot N.N."/>
        </authorList>
    </citation>
    <scope>NUCLEOTIDE SEQUENCE [LARGE SCALE GENOMIC DNA]</scope>
    <source>
        <strain evidence="3 4">AR32</strain>
    </source>
</reference>
<evidence type="ECO:0000256" key="1">
    <source>
        <dbReference type="SAM" id="Coils"/>
    </source>
</evidence>
<feature type="domain" description="HTH cro/C1-type" evidence="2">
    <location>
        <begin position="35"/>
        <end position="62"/>
    </location>
</feature>
<evidence type="ECO:0000313" key="3">
    <source>
        <dbReference type="EMBL" id="SEG08032.1"/>
    </source>
</evidence>
<sequence>MLNIDLVDNLYASLSKEQQQNLCSLLFKNSKQTMNYFRRTKDISLSKLETLADFFHMPLDYFRLGNSFATNNVNGNNNYIGNVSLSNNLLIENDSLRKEVESLKETLKAKDEALKAKDDLIQAKTDYIEALKAQSSSK</sequence>
<feature type="coiled-coil region" evidence="1">
    <location>
        <begin position="86"/>
        <end position="117"/>
    </location>
</feature>
<dbReference type="Proteomes" id="UP000236735">
    <property type="component" value="Unassembled WGS sequence"/>
</dbReference>
<dbReference type="RefSeq" id="WP_103916202.1">
    <property type="nucleotide sequence ID" value="NZ_FNUV01000008.1"/>
</dbReference>
<accession>A0A1H5X8H8</accession>
<keyword evidence="1" id="KW-0175">Coiled coil</keyword>
<evidence type="ECO:0000313" key="4">
    <source>
        <dbReference type="Proteomes" id="UP000236735"/>
    </source>
</evidence>
<name>A0A1H5X8H8_XYLRU</name>
<dbReference type="AlphaFoldDB" id="A0A1H5X8H8"/>
<proteinExistence type="predicted"/>
<protein>
    <recommendedName>
        <fullName evidence="2">HTH cro/C1-type domain-containing protein</fullName>
    </recommendedName>
</protein>
<dbReference type="EMBL" id="FNUV01000008">
    <property type="protein sequence ID" value="SEG08032.1"/>
    <property type="molecule type" value="Genomic_DNA"/>
</dbReference>
<dbReference type="PROSITE" id="PS50943">
    <property type="entry name" value="HTH_CROC1"/>
    <property type="match status" value="1"/>
</dbReference>
<organism evidence="3 4">
    <name type="scientific">Xylanibacter ruminicola</name>
    <name type="common">Prevotella ruminicola</name>
    <dbReference type="NCBI Taxonomy" id="839"/>
    <lineage>
        <taxon>Bacteria</taxon>
        <taxon>Pseudomonadati</taxon>
        <taxon>Bacteroidota</taxon>
        <taxon>Bacteroidia</taxon>
        <taxon>Bacteroidales</taxon>
        <taxon>Prevotellaceae</taxon>
        <taxon>Xylanibacter</taxon>
    </lineage>
</organism>